<feature type="domain" description="Chitin-binding type-4" evidence="2">
    <location>
        <begin position="29"/>
        <end position="133"/>
    </location>
</feature>
<feature type="non-terminal residue" evidence="3">
    <location>
        <position position="144"/>
    </location>
</feature>
<feature type="non-terminal residue" evidence="3">
    <location>
        <position position="1"/>
    </location>
</feature>
<organism evidence="3 4">
    <name type="scientific">Meganyctiphanes norvegica</name>
    <name type="common">Northern krill</name>
    <name type="synonym">Thysanopoda norvegica</name>
    <dbReference type="NCBI Taxonomy" id="48144"/>
    <lineage>
        <taxon>Eukaryota</taxon>
        <taxon>Metazoa</taxon>
        <taxon>Ecdysozoa</taxon>
        <taxon>Arthropoda</taxon>
        <taxon>Crustacea</taxon>
        <taxon>Multicrustacea</taxon>
        <taxon>Malacostraca</taxon>
        <taxon>Eumalacostraca</taxon>
        <taxon>Eucarida</taxon>
        <taxon>Euphausiacea</taxon>
        <taxon>Euphausiidae</taxon>
        <taxon>Meganyctiphanes</taxon>
    </lineage>
</organism>
<gene>
    <name evidence="3" type="ORF">MNOR_LOCUS41386</name>
</gene>
<sequence>RIFNMEWSQHYWFSLLFLLCAVILGTSGHGRLIDPASRVSCWRYNFPTCAQQSKYTELDTDNQWNCGGWSHQWDSQNGACGVCGDKADGPYKSEAGGPYATGTIVRSFSKGSTIKVSVEITKAHMGYIEFKLCPVNDMTIKATQ</sequence>
<keyword evidence="4" id="KW-1185">Reference proteome</keyword>
<evidence type="ECO:0000256" key="1">
    <source>
        <dbReference type="SAM" id="SignalP"/>
    </source>
</evidence>
<protein>
    <recommendedName>
        <fullName evidence="2">Chitin-binding type-4 domain-containing protein</fullName>
    </recommendedName>
</protein>
<dbReference type="AlphaFoldDB" id="A0AAV2SWS1"/>
<dbReference type="Proteomes" id="UP001497623">
    <property type="component" value="Unassembled WGS sequence"/>
</dbReference>
<comment type="caution">
    <text evidence="3">The sequence shown here is derived from an EMBL/GenBank/DDBJ whole genome shotgun (WGS) entry which is preliminary data.</text>
</comment>
<name>A0AAV2SWS1_MEGNR</name>
<dbReference type="InterPro" id="IPR004302">
    <property type="entry name" value="Cellulose/chitin-bd_N"/>
</dbReference>
<evidence type="ECO:0000259" key="2">
    <source>
        <dbReference type="Pfam" id="PF03067"/>
    </source>
</evidence>
<feature type="chain" id="PRO_5043954554" description="Chitin-binding type-4 domain-containing protein" evidence="1">
    <location>
        <begin position="29"/>
        <end position="144"/>
    </location>
</feature>
<dbReference type="Pfam" id="PF03067">
    <property type="entry name" value="LPMO_10"/>
    <property type="match status" value="1"/>
</dbReference>
<dbReference type="EMBL" id="CAXKWB010150816">
    <property type="protein sequence ID" value="CAL4248105.1"/>
    <property type="molecule type" value="Genomic_DNA"/>
</dbReference>
<keyword evidence="1" id="KW-0732">Signal</keyword>
<reference evidence="3 4" key="1">
    <citation type="submission" date="2024-05" db="EMBL/GenBank/DDBJ databases">
        <authorList>
            <person name="Wallberg A."/>
        </authorList>
    </citation>
    <scope>NUCLEOTIDE SEQUENCE [LARGE SCALE GENOMIC DNA]</scope>
</reference>
<accession>A0AAV2SWS1</accession>
<proteinExistence type="predicted"/>
<feature type="signal peptide" evidence="1">
    <location>
        <begin position="1"/>
        <end position="28"/>
    </location>
</feature>
<evidence type="ECO:0000313" key="4">
    <source>
        <dbReference type="Proteomes" id="UP001497623"/>
    </source>
</evidence>
<evidence type="ECO:0000313" key="3">
    <source>
        <dbReference type="EMBL" id="CAL4248105.1"/>
    </source>
</evidence>